<proteinExistence type="predicted"/>
<evidence type="ECO:0000256" key="1">
    <source>
        <dbReference type="SAM" id="MobiDB-lite"/>
    </source>
</evidence>
<dbReference type="EMBL" id="BDIP01006935">
    <property type="protein sequence ID" value="GCA64335.1"/>
    <property type="molecule type" value="Genomic_DNA"/>
</dbReference>
<dbReference type="AlphaFoldDB" id="A0A391NSW3"/>
<comment type="caution">
    <text evidence="2">The sequence shown here is derived from an EMBL/GenBank/DDBJ whole genome shotgun (WGS) entry which is preliminary data.</text>
</comment>
<organism evidence="2 3">
    <name type="scientific">Kipferlia bialata</name>
    <dbReference type="NCBI Taxonomy" id="797122"/>
    <lineage>
        <taxon>Eukaryota</taxon>
        <taxon>Metamonada</taxon>
        <taxon>Carpediemonas-like organisms</taxon>
        <taxon>Kipferlia</taxon>
    </lineage>
</organism>
<keyword evidence="3" id="KW-1185">Reference proteome</keyword>
<protein>
    <submittedName>
        <fullName evidence="2">Uncharacterized protein</fullName>
    </submittedName>
</protein>
<name>A0A391NSW3_9EUKA</name>
<feature type="non-terminal residue" evidence="2">
    <location>
        <position position="271"/>
    </location>
</feature>
<feature type="compositionally biased region" description="Polar residues" evidence="1">
    <location>
        <begin position="1"/>
        <end position="46"/>
    </location>
</feature>
<reference evidence="2 3" key="1">
    <citation type="journal article" date="2018" name="PLoS ONE">
        <title>The draft genome of Kipferlia bialata reveals reductive genome evolution in fornicate parasites.</title>
        <authorList>
            <person name="Tanifuji G."/>
            <person name="Takabayashi S."/>
            <person name="Kume K."/>
            <person name="Takagi M."/>
            <person name="Nakayama T."/>
            <person name="Kamikawa R."/>
            <person name="Inagaki Y."/>
            <person name="Hashimoto T."/>
        </authorList>
    </citation>
    <scope>NUCLEOTIDE SEQUENCE [LARGE SCALE GENOMIC DNA]</scope>
    <source>
        <strain evidence="2">NY0173</strain>
    </source>
</reference>
<gene>
    <name evidence="2" type="ORF">KIPB_013977</name>
</gene>
<evidence type="ECO:0000313" key="2">
    <source>
        <dbReference type="EMBL" id="GCA64335.1"/>
    </source>
</evidence>
<evidence type="ECO:0000313" key="3">
    <source>
        <dbReference type="Proteomes" id="UP000265618"/>
    </source>
</evidence>
<sequence length="271" mass="30231">MSQGATKVPTTSTRVSVSCSQSKGGTPVEVQTSSLRQSAGRVSTQAAKGASRVPSKSVAAPKTGFGTTLEWPIPTQTKGRKAARAAKKASFWRDMVESTRTVSSPPEELEMEPEVVEVAEGQEDPSMVWKAKLKKYGPEAVATVTSWVEQTIQEKKKPVWVEYDYESECDHQSEPELLTPRDFSLSLDSQFFCQTVLYTIRQQHAAKPHRKFTWDDDFVTPVNKMEKRAGIDCTGDWQLRDYTDHGLGPAGMDVEEITHRGDTKIYFCFEV</sequence>
<dbReference type="Proteomes" id="UP000265618">
    <property type="component" value="Unassembled WGS sequence"/>
</dbReference>
<accession>A0A391NSW3</accession>
<feature type="region of interest" description="Disordered" evidence="1">
    <location>
        <begin position="1"/>
        <end position="67"/>
    </location>
</feature>